<organism evidence="3 4">
    <name type="scientific">Pacificimonas flava</name>
    <dbReference type="NCBI Taxonomy" id="1234595"/>
    <lineage>
        <taxon>Bacteria</taxon>
        <taxon>Pseudomonadati</taxon>
        <taxon>Pseudomonadota</taxon>
        <taxon>Alphaproteobacteria</taxon>
        <taxon>Sphingomonadales</taxon>
        <taxon>Sphingosinicellaceae</taxon>
        <taxon>Pacificimonas</taxon>
    </lineage>
</organism>
<evidence type="ECO:0000256" key="1">
    <source>
        <dbReference type="ARBA" id="ARBA00006484"/>
    </source>
</evidence>
<evidence type="ECO:0000313" key="4">
    <source>
        <dbReference type="Proteomes" id="UP000198462"/>
    </source>
</evidence>
<sequence>MSERKLAVVTGATSGIGWELAKCAASDGYDLIVNARGEELEDRASELEVFGVSAKAVRADLGTESGVETLLSALSDRPVDVFCANAGLGKGGETFLDQEFHDAKDVIDLNCTGTARLIYDIGRHMRSRGEGRILVTGSIVDRIPGPFNAVYNASKAFIDSLAYAVRNELKDSGVTITVLMPGLTDTGFFDRANMENTEAASTSLKDDPETVAKDGWKAMLAGKAGVVGGNPMNVVQHAFAGALPDKVNAELHRILMKGFG</sequence>
<dbReference type="AlphaFoldDB" id="A0A219B1N5"/>
<dbReference type="InterPro" id="IPR036291">
    <property type="entry name" value="NAD(P)-bd_dom_sf"/>
</dbReference>
<dbReference type="PRINTS" id="PR00081">
    <property type="entry name" value="GDHRDH"/>
</dbReference>
<evidence type="ECO:0000256" key="2">
    <source>
        <dbReference type="ARBA" id="ARBA00023002"/>
    </source>
</evidence>
<dbReference type="RefSeq" id="WP_088710912.1">
    <property type="nucleotide sequence ID" value="NZ_NFZT01000001.1"/>
</dbReference>
<dbReference type="CDD" id="cd05233">
    <property type="entry name" value="SDR_c"/>
    <property type="match status" value="1"/>
</dbReference>
<protein>
    <recommendedName>
        <fullName evidence="5">Oxidoreductase</fullName>
    </recommendedName>
</protein>
<dbReference type="InterPro" id="IPR020904">
    <property type="entry name" value="Sc_DH/Rdtase_CS"/>
</dbReference>
<reference evidence="4" key="1">
    <citation type="submission" date="2017-05" db="EMBL/GenBank/DDBJ databases">
        <authorList>
            <person name="Lin X."/>
        </authorList>
    </citation>
    <scope>NUCLEOTIDE SEQUENCE [LARGE SCALE GENOMIC DNA]</scope>
    <source>
        <strain evidence="4">JLT2012</strain>
    </source>
</reference>
<dbReference type="EMBL" id="NFZT01000001">
    <property type="protein sequence ID" value="OWV32114.1"/>
    <property type="molecule type" value="Genomic_DNA"/>
</dbReference>
<evidence type="ECO:0000313" key="3">
    <source>
        <dbReference type="EMBL" id="OWV32114.1"/>
    </source>
</evidence>
<dbReference type="GO" id="GO:0016491">
    <property type="term" value="F:oxidoreductase activity"/>
    <property type="evidence" value="ECO:0007669"/>
    <property type="project" value="UniProtKB-KW"/>
</dbReference>
<keyword evidence="4" id="KW-1185">Reference proteome</keyword>
<dbReference type="SUPFAM" id="SSF51735">
    <property type="entry name" value="NAD(P)-binding Rossmann-fold domains"/>
    <property type="match status" value="1"/>
</dbReference>
<dbReference type="Proteomes" id="UP000198462">
    <property type="component" value="Unassembled WGS sequence"/>
</dbReference>
<comment type="similarity">
    <text evidence="1">Belongs to the short-chain dehydrogenases/reductases (SDR) family.</text>
</comment>
<comment type="caution">
    <text evidence="3">The sequence shown here is derived from an EMBL/GenBank/DDBJ whole genome shotgun (WGS) entry which is preliminary data.</text>
</comment>
<name>A0A219B1N5_9SPHN</name>
<dbReference type="Pfam" id="PF00106">
    <property type="entry name" value="adh_short"/>
    <property type="match status" value="1"/>
</dbReference>
<keyword evidence="2" id="KW-0560">Oxidoreductase</keyword>
<dbReference type="PANTHER" id="PTHR44196">
    <property type="entry name" value="DEHYDROGENASE/REDUCTASE SDR FAMILY MEMBER 7B"/>
    <property type="match status" value="1"/>
</dbReference>
<gene>
    <name evidence="3" type="ORF">B5C34_00705</name>
</gene>
<dbReference type="OrthoDB" id="9808814at2"/>
<evidence type="ECO:0008006" key="5">
    <source>
        <dbReference type="Google" id="ProtNLM"/>
    </source>
</evidence>
<dbReference type="Gene3D" id="3.40.50.720">
    <property type="entry name" value="NAD(P)-binding Rossmann-like Domain"/>
    <property type="match status" value="1"/>
</dbReference>
<dbReference type="GO" id="GO:0016020">
    <property type="term" value="C:membrane"/>
    <property type="evidence" value="ECO:0007669"/>
    <property type="project" value="TreeGrafter"/>
</dbReference>
<proteinExistence type="inferred from homology"/>
<dbReference type="PROSITE" id="PS00061">
    <property type="entry name" value="ADH_SHORT"/>
    <property type="match status" value="1"/>
</dbReference>
<accession>A0A219B1N5</accession>
<dbReference type="InterPro" id="IPR002347">
    <property type="entry name" value="SDR_fam"/>
</dbReference>
<dbReference type="PANTHER" id="PTHR44196:SF1">
    <property type="entry name" value="DEHYDROGENASE_REDUCTASE SDR FAMILY MEMBER 7B"/>
    <property type="match status" value="1"/>
</dbReference>